<accession>A0A085WEZ4</accession>
<comment type="caution">
    <text evidence="1">The sequence shown here is derived from an EMBL/GenBank/DDBJ whole genome shotgun (WGS) entry which is preliminary data.</text>
</comment>
<protein>
    <recommendedName>
        <fullName evidence="3">DUF1963 domain-containing protein</fullName>
    </recommendedName>
</protein>
<dbReference type="AlphaFoldDB" id="A0A085WEZ4"/>
<dbReference type="OrthoDB" id="5351532at2"/>
<name>A0A085WEZ4_9BACT</name>
<sequence length="213" mass="22772">MISPAPLWALVPGGQGVPLAKVGGEPEPVGPLRWPACRSCGTPMRFLFQLPQVPGKVELSPFAAVYVFQCENPDTVCYRSMPDEGANAVVPVRAGEPKVEGERPKGVAYHPWTLGFAPATEDTAALSVDVNEATSEQLQALDRASEEAPESKVGGVAVWLNGEALVPCCGEPARFVAQLSAMPFGLDFGDNGRGYVFRCQRQPEHFLFMSQGA</sequence>
<dbReference type="Proteomes" id="UP000028725">
    <property type="component" value="Unassembled WGS sequence"/>
</dbReference>
<evidence type="ECO:0000313" key="2">
    <source>
        <dbReference type="Proteomes" id="UP000028725"/>
    </source>
</evidence>
<reference evidence="1 2" key="1">
    <citation type="submission" date="2014-04" db="EMBL/GenBank/DDBJ databases">
        <title>Genome assembly of Hyalangium minutum DSM 14724.</title>
        <authorList>
            <person name="Sharma G."/>
            <person name="Subramanian S."/>
        </authorList>
    </citation>
    <scope>NUCLEOTIDE SEQUENCE [LARGE SCALE GENOMIC DNA]</scope>
    <source>
        <strain evidence="1 2">DSM 14724</strain>
    </source>
</reference>
<organism evidence="1 2">
    <name type="scientific">Hyalangium minutum</name>
    <dbReference type="NCBI Taxonomy" id="394096"/>
    <lineage>
        <taxon>Bacteria</taxon>
        <taxon>Pseudomonadati</taxon>
        <taxon>Myxococcota</taxon>
        <taxon>Myxococcia</taxon>
        <taxon>Myxococcales</taxon>
        <taxon>Cystobacterineae</taxon>
        <taxon>Archangiaceae</taxon>
        <taxon>Hyalangium</taxon>
    </lineage>
</organism>
<keyword evidence="2" id="KW-1185">Reference proteome</keyword>
<evidence type="ECO:0008006" key="3">
    <source>
        <dbReference type="Google" id="ProtNLM"/>
    </source>
</evidence>
<proteinExistence type="predicted"/>
<dbReference type="RefSeq" id="WP_044192945.1">
    <property type="nucleotide sequence ID" value="NZ_JMCB01000011.1"/>
</dbReference>
<dbReference type="STRING" id="394096.DB31_1322"/>
<evidence type="ECO:0000313" key="1">
    <source>
        <dbReference type="EMBL" id="KFE66257.1"/>
    </source>
</evidence>
<dbReference type="EMBL" id="JMCB01000011">
    <property type="protein sequence ID" value="KFE66257.1"/>
    <property type="molecule type" value="Genomic_DNA"/>
</dbReference>
<gene>
    <name evidence="1" type="ORF">DB31_1322</name>
</gene>